<name>A0A3D9HZA8_9BACL</name>
<proteinExistence type="predicted"/>
<reference evidence="2 3" key="1">
    <citation type="submission" date="2018-07" db="EMBL/GenBank/DDBJ databases">
        <title>Genomic Encyclopedia of Type Strains, Phase III (KMG-III): the genomes of soil and plant-associated and newly described type strains.</title>
        <authorList>
            <person name="Whitman W."/>
        </authorList>
    </citation>
    <scope>NUCLEOTIDE SEQUENCE [LARGE SCALE GENOMIC DNA]</scope>
    <source>
        <strain evidence="2 3">CECT 8236</strain>
    </source>
</reference>
<keyword evidence="1" id="KW-1133">Transmembrane helix</keyword>
<keyword evidence="3" id="KW-1185">Reference proteome</keyword>
<gene>
    <name evidence="2" type="ORF">DFP95_12169</name>
</gene>
<evidence type="ECO:0000313" key="3">
    <source>
        <dbReference type="Proteomes" id="UP000256869"/>
    </source>
</evidence>
<dbReference type="Proteomes" id="UP000256869">
    <property type="component" value="Unassembled WGS sequence"/>
</dbReference>
<evidence type="ECO:0000313" key="2">
    <source>
        <dbReference type="EMBL" id="RED54813.1"/>
    </source>
</evidence>
<keyword evidence="1" id="KW-0472">Membrane</keyword>
<keyword evidence="1" id="KW-0812">Transmembrane</keyword>
<dbReference type="AlphaFoldDB" id="A0A3D9HZA8"/>
<dbReference type="EMBL" id="QRDY01000021">
    <property type="protein sequence ID" value="RED54813.1"/>
    <property type="molecule type" value="Genomic_DNA"/>
</dbReference>
<sequence length="36" mass="4223">MKKKRKQERMDDLIKLTIAVVTLINSIIILIITLTR</sequence>
<organism evidence="2 3">
    <name type="scientific">Cohnella lupini</name>
    <dbReference type="NCBI Taxonomy" id="1294267"/>
    <lineage>
        <taxon>Bacteria</taxon>
        <taxon>Bacillati</taxon>
        <taxon>Bacillota</taxon>
        <taxon>Bacilli</taxon>
        <taxon>Bacillales</taxon>
        <taxon>Paenibacillaceae</taxon>
        <taxon>Cohnella</taxon>
    </lineage>
</organism>
<evidence type="ECO:0000256" key="1">
    <source>
        <dbReference type="SAM" id="Phobius"/>
    </source>
</evidence>
<accession>A0A3D9HZA8</accession>
<protein>
    <submittedName>
        <fullName evidence="2">Uncharacterized protein</fullName>
    </submittedName>
</protein>
<comment type="caution">
    <text evidence="2">The sequence shown here is derived from an EMBL/GenBank/DDBJ whole genome shotgun (WGS) entry which is preliminary data.</text>
</comment>
<feature type="transmembrane region" description="Helical" evidence="1">
    <location>
        <begin position="12"/>
        <end position="34"/>
    </location>
</feature>